<dbReference type="PANTHER" id="PTHR43413:SF4">
    <property type="entry name" value="HTH-TYPE TRANSCRIPTIONAL REGULATOR LYSM"/>
    <property type="match status" value="1"/>
</dbReference>
<dbReference type="Pfam" id="PF13404">
    <property type="entry name" value="HTH_AsnC-type"/>
    <property type="match status" value="1"/>
</dbReference>
<dbReference type="SMART" id="SM00344">
    <property type="entry name" value="HTH_ASNC"/>
    <property type="match status" value="1"/>
</dbReference>
<dbReference type="PANTHER" id="PTHR43413">
    <property type="entry name" value="TRANSCRIPTIONAL REGULATOR, ASNC FAMILY"/>
    <property type="match status" value="1"/>
</dbReference>
<evidence type="ECO:0000313" key="5">
    <source>
        <dbReference type="EMBL" id="VVC03806.1"/>
    </source>
</evidence>
<evidence type="ECO:0000259" key="4">
    <source>
        <dbReference type="PROSITE" id="PS50956"/>
    </source>
</evidence>
<dbReference type="Proteomes" id="UP000789941">
    <property type="component" value="Unassembled WGS sequence"/>
</dbReference>
<dbReference type="InterPro" id="IPR019888">
    <property type="entry name" value="Tscrpt_reg_AsnC-like"/>
</dbReference>
<dbReference type="InterPro" id="IPR011008">
    <property type="entry name" value="Dimeric_a/b-barrel"/>
</dbReference>
<evidence type="ECO:0000256" key="2">
    <source>
        <dbReference type="ARBA" id="ARBA00023125"/>
    </source>
</evidence>
<keyword evidence="1" id="KW-0805">Transcription regulation</keyword>
<feature type="domain" description="HTH asnC-type" evidence="4">
    <location>
        <begin position="1"/>
        <end position="57"/>
    </location>
</feature>
<dbReference type="Pfam" id="PF01037">
    <property type="entry name" value="AsnC_trans_reg"/>
    <property type="match status" value="1"/>
</dbReference>
<name>A0A5E4LVD0_9ARCH</name>
<comment type="caution">
    <text evidence="5">The sequence shown here is derived from an EMBL/GenBank/DDBJ whole genome shotgun (WGS) entry which is preliminary data.</text>
</comment>
<evidence type="ECO:0000313" key="6">
    <source>
        <dbReference type="Proteomes" id="UP000789941"/>
    </source>
</evidence>
<dbReference type="InterPro" id="IPR000485">
    <property type="entry name" value="AsnC-type_HTH_dom"/>
</dbReference>
<proteinExistence type="predicted"/>
<dbReference type="InterPro" id="IPR050684">
    <property type="entry name" value="HTH-Siroheme_Decarb"/>
</dbReference>
<reference evidence="5 6" key="1">
    <citation type="submission" date="2019-08" db="EMBL/GenBank/DDBJ databases">
        <authorList>
            <person name="Vazquez-Campos X."/>
        </authorList>
    </citation>
    <scope>NUCLEOTIDE SEQUENCE [LARGE SCALE GENOMIC DNA]</scope>
    <source>
        <strain evidence="5">LFW-283_2</strain>
    </source>
</reference>
<dbReference type="InterPro" id="IPR019887">
    <property type="entry name" value="Tscrpt_reg_AsnC/Lrp_C"/>
</dbReference>
<dbReference type="SUPFAM" id="SSF54909">
    <property type="entry name" value="Dimeric alpha+beta barrel"/>
    <property type="match status" value="1"/>
</dbReference>
<evidence type="ECO:0000256" key="1">
    <source>
        <dbReference type="ARBA" id="ARBA00023015"/>
    </source>
</evidence>
<dbReference type="InterPro" id="IPR036388">
    <property type="entry name" value="WH-like_DNA-bd_sf"/>
</dbReference>
<dbReference type="EMBL" id="CABMJJ010000009">
    <property type="protein sequence ID" value="VVC03806.1"/>
    <property type="molecule type" value="Genomic_DNA"/>
</dbReference>
<evidence type="ECO:0000256" key="3">
    <source>
        <dbReference type="ARBA" id="ARBA00023163"/>
    </source>
</evidence>
<organism evidence="5 6">
    <name type="scientific">Candidatus Bilamarchaeum dharawalense</name>
    <dbReference type="NCBI Taxonomy" id="2885759"/>
    <lineage>
        <taxon>Archaea</taxon>
        <taxon>Candidatus Micrarchaeota</taxon>
        <taxon>Candidatus Micrarchaeia</taxon>
        <taxon>Candidatus Anstonellales</taxon>
        <taxon>Candidatus Bilamarchaeaceae</taxon>
        <taxon>Candidatus Bilamarchaeum</taxon>
    </lineage>
</organism>
<keyword evidence="2" id="KW-0238">DNA-binding</keyword>
<dbReference type="Gene3D" id="1.10.10.10">
    <property type="entry name" value="Winged helix-like DNA-binding domain superfamily/Winged helix DNA-binding domain"/>
    <property type="match status" value="1"/>
</dbReference>
<dbReference type="PROSITE" id="PS50956">
    <property type="entry name" value="HTH_ASNC_2"/>
    <property type="match status" value="1"/>
</dbReference>
<sequence length="135" mass="15380">MKRDEKDEKILSMLTSNSRASNVEIARAVDLTEGAVRNRIDHLIKNNSIKRFTIETSGGTYFGIVMLKAKHDVKKMMTEISESKLAKDAYEISGDYDGCVILEGMSLEEIDGKIDEIRKLNDVQDTKTFISFKRW</sequence>
<dbReference type="SUPFAM" id="SSF46785">
    <property type="entry name" value="Winged helix' DNA-binding domain"/>
    <property type="match status" value="1"/>
</dbReference>
<dbReference type="Gene3D" id="3.30.70.920">
    <property type="match status" value="1"/>
</dbReference>
<keyword evidence="3" id="KW-0804">Transcription</keyword>
<accession>A0A5E4LVD0</accession>
<protein>
    <submittedName>
        <fullName evidence="5">HTH-type transcriptional regulator LysM</fullName>
    </submittedName>
</protein>
<dbReference type="AlphaFoldDB" id="A0A5E4LVD0"/>
<dbReference type="PRINTS" id="PR00033">
    <property type="entry name" value="HTHASNC"/>
</dbReference>
<dbReference type="InterPro" id="IPR036390">
    <property type="entry name" value="WH_DNA-bd_sf"/>
</dbReference>
<gene>
    <name evidence="5" type="primary">lysM</name>
    <name evidence="5" type="ORF">LFW2832_00547</name>
</gene>
<dbReference type="GO" id="GO:0043565">
    <property type="term" value="F:sequence-specific DNA binding"/>
    <property type="evidence" value="ECO:0007669"/>
    <property type="project" value="InterPro"/>
</dbReference>